<evidence type="ECO:0000313" key="1">
    <source>
        <dbReference type="EMBL" id="KAJ5102666.1"/>
    </source>
</evidence>
<dbReference type="Proteomes" id="UP001149074">
    <property type="component" value="Unassembled WGS sequence"/>
</dbReference>
<dbReference type="EMBL" id="JAPQKI010000004">
    <property type="protein sequence ID" value="KAJ5102666.1"/>
    <property type="molecule type" value="Genomic_DNA"/>
</dbReference>
<dbReference type="RefSeq" id="XP_056476046.1">
    <property type="nucleotide sequence ID" value="XM_056615689.1"/>
</dbReference>
<protein>
    <submittedName>
        <fullName evidence="1">Uncharacterized protein</fullName>
    </submittedName>
</protein>
<evidence type="ECO:0000313" key="2">
    <source>
        <dbReference type="Proteomes" id="UP001149074"/>
    </source>
</evidence>
<accession>A0A9W9FLZ8</accession>
<keyword evidence="2" id="KW-1185">Reference proteome</keyword>
<reference evidence="1" key="1">
    <citation type="submission" date="2022-11" db="EMBL/GenBank/DDBJ databases">
        <authorList>
            <person name="Petersen C."/>
        </authorList>
    </citation>
    <scope>NUCLEOTIDE SEQUENCE</scope>
    <source>
        <strain evidence="1">IBT 30761</strain>
    </source>
</reference>
<comment type="caution">
    <text evidence="1">The sequence shown here is derived from an EMBL/GenBank/DDBJ whole genome shotgun (WGS) entry which is preliminary data.</text>
</comment>
<organism evidence="1 2">
    <name type="scientific">Penicillium argentinense</name>
    <dbReference type="NCBI Taxonomy" id="1131581"/>
    <lineage>
        <taxon>Eukaryota</taxon>
        <taxon>Fungi</taxon>
        <taxon>Dikarya</taxon>
        <taxon>Ascomycota</taxon>
        <taxon>Pezizomycotina</taxon>
        <taxon>Eurotiomycetes</taxon>
        <taxon>Eurotiomycetidae</taxon>
        <taxon>Eurotiales</taxon>
        <taxon>Aspergillaceae</taxon>
        <taxon>Penicillium</taxon>
    </lineage>
</organism>
<reference evidence="1" key="2">
    <citation type="journal article" date="2023" name="IMA Fungus">
        <title>Comparative genomic study of the Penicillium genus elucidates a diverse pangenome and 15 lateral gene transfer events.</title>
        <authorList>
            <person name="Petersen C."/>
            <person name="Sorensen T."/>
            <person name="Nielsen M.R."/>
            <person name="Sondergaard T.E."/>
            <person name="Sorensen J.L."/>
            <person name="Fitzpatrick D.A."/>
            <person name="Frisvad J.C."/>
            <person name="Nielsen K.L."/>
        </authorList>
    </citation>
    <scope>NUCLEOTIDE SEQUENCE</scope>
    <source>
        <strain evidence="1">IBT 30761</strain>
    </source>
</reference>
<dbReference type="GeneID" id="81354668"/>
<sequence length="67" mass="7141">MRGRESRLLTIPDVMDPAAATAHHRPDSSHHWLEAHGAVTQVTDHIVGAFPVSTSAAAHSHGAAKDR</sequence>
<name>A0A9W9FLZ8_9EURO</name>
<dbReference type="AlphaFoldDB" id="A0A9W9FLZ8"/>
<proteinExistence type="predicted"/>
<gene>
    <name evidence="1" type="ORF">N7532_003195</name>
</gene>